<dbReference type="RefSeq" id="WP_136882522.1">
    <property type="nucleotide sequence ID" value="NZ_CP050898.1"/>
</dbReference>
<dbReference type="Pfam" id="PF18741">
    <property type="entry name" value="MTES_1575"/>
    <property type="match status" value="1"/>
</dbReference>
<sequence length="383" mass="42447">MDKANKTAIIIRGTITAVLFFAGFAFPLIWIAAAFFAYTTYNAFPDPEPDTPENMYRPRQSAITVENPDWRERFLLACESPAETAFLKAMIDDYGLKPNNGILIGSGIELDMQTEYNPYRLDFLINKWLVVEVDGAEWHSSQEAVERDGIRDEFFKAKGFSVLRIPAKTVFQTPTKAVDMVRAAIARGRPPQKVVVKSPPISVAKTFTNSAKSAGKFLDDLDAHVTKATAIDKAIGPAKQAFSTEKTVVDSAMKTARQAVDLEAQLAADPNLRKHFDAAHAELEELMQSTKTKYGRDKPEEPTTITISPITRPASHPDSNINAAILLAYLNLTGDRARYFNDVRAQISNDPRLSSHVKEHLERLGCHAVWAEIATTPKTLSIP</sequence>
<protein>
    <submittedName>
        <fullName evidence="3">DUF559 domain-containing protein</fullName>
    </submittedName>
</protein>
<evidence type="ECO:0000313" key="4">
    <source>
        <dbReference type="Proteomes" id="UP000500870"/>
    </source>
</evidence>
<accession>A0A6H0ZPD3</accession>
<keyword evidence="1" id="KW-0472">Membrane</keyword>
<reference evidence="3 4" key="1">
    <citation type="submission" date="2020-04" db="EMBL/GenBank/DDBJ databases">
        <title>FDA dAtabase for Regulatory Grade micrObial Sequences (FDA-ARGOS): Supporting development and validation of Infectious Disease Dx tests.</title>
        <authorList>
            <person name="Sciortino C."/>
            <person name="Tallon L."/>
            <person name="Sadzewicz L."/>
            <person name="Vavikolanu K."/>
            <person name="Mehta A."/>
            <person name="Aluvathingal J."/>
            <person name="Nadendla S."/>
            <person name="Nandy P."/>
            <person name="Geyer C."/>
            <person name="Yan Y."/>
            <person name="Sichtig H."/>
        </authorList>
    </citation>
    <scope>NUCLEOTIDE SEQUENCE [LARGE SCALE GENOMIC DNA]</scope>
    <source>
        <strain evidence="3 4">FDAARGOS_633</strain>
    </source>
</reference>
<evidence type="ECO:0000256" key="1">
    <source>
        <dbReference type="SAM" id="Phobius"/>
    </source>
</evidence>
<proteinExistence type="predicted"/>
<name>A0A6H0ZPD3_9HYPH</name>
<dbReference type="Proteomes" id="UP000500870">
    <property type="component" value="Chromosome 1"/>
</dbReference>
<dbReference type="AlphaFoldDB" id="A0A6H0ZPD3"/>
<keyword evidence="1" id="KW-1133">Transmembrane helix</keyword>
<dbReference type="InterPro" id="IPR011335">
    <property type="entry name" value="Restrct_endonuc-II-like"/>
</dbReference>
<organism evidence="3 4">
    <name type="scientific">Agrobacterium pusense</name>
    <dbReference type="NCBI Taxonomy" id="648995"/>
    <lineage>
        <taxon>Bacteria</taxon>
        <taxon>Pseudomonadati</taxon>
        <taxon>Pseudomonadota</taxon>
        <taxon>Alphaproteobacteria</taxon>
        <taxon>Hyphomicrobiales</taxon>
        <taxon>Rhizobiaceae</taxon>
        <taxon>Rhizobium/Agrobacterium group</taxon>
        <taxon>Agrobacterium</taxon>
    </lineage>
</organism>
<dbReference type="EMBL" id="CP050898">
    <property type="protein sequence ID" value="QIX22618.1"/>
    <property type="molecule type" value="Genomic_DNA"/>
</dbReference>
<feature type="transmembrane region" description="Helical" evidence="1">
    <location>
        <begin position="9"/>
        <end position="38"/>
    </location>
</feature>
<dbReference type="InterPro" id="IPR049468">
    <property type="entry name" value="Restrct_endonuc-II-like_dom"/>
</dbReference>
<keyword evidence="1" id="KW-0812">Transmembrane</keyword>
<dbReference type="Gene3D" id="3.40.960.10">
    <property type="entry name" value="VSR Endonuclease"/>
    <property type="match status" value="1"/>
</dbReference>
<dbReference type="SUPFAM" id="SSF52980">
    <property type="entry name" value="Restriction endonuclease-like"/>
    <property type="match status" value="1"/>
</dbReference>
<feature type="domain" description="Restriction endonuclease type II-like" evidence="2">
    <location>
        <begin position="103"/>
        <end position="185"/>
    </location>
</feature>
<gene>
    <name evidence="3" type="ORF">FOB41_16455</name>
</gene>
<evidence type="ECO:0000313" key="3">
    <source>
        <dbReference type="EMBL" id="QIX22618.1"/>
    </source>
</evidence>
<evidence type="ECO:0000259" key="2">
    <source>
        <dbReference type="Pfam" id="PF18741"/>
    </source>
</evidence>